<accession>A0A837DSY0</accession>
<comment type="caution">
    <text evidence="3">The sequence shown here is derived from an EMBL/GenBank/DDBJ whole genome shotgun (WGS) entry which is preliminary data.</text>
</comment>
<dbReference type="SMART" id="SM00855">
    <property type="entry name" value="PGAM"/>
    <property type="match status" value="1"/>
</dbReference>
<evidence type="ECO:0000313" key="4">
    <source>
        <dbReference type="Proteomes" id="UP000031011"/>
    </source>
</evidence>
<dbReference type="Proteomes" id="UP000031011">
    <property type="component" value="Unassembled WGS sequence"/>
</dbReference>
<dbReference type="AlphaFoldDB" id="A0A837DSY0"/>
<dbReference type="GO" id="GO:0005737">
    <property type="term" value="C:cytoplasm"/>
    <property type="evidence" value="ECO:0007669"/>
    <property type="project" value="TreeGrafter"/>
</dbReference>
<name>A0A837DSY0_9LACO</name>
<protein>
    <submittedName>
        <fullName evidence="3">Phosphoglycerate mutase</fullName>
    </submittedName>
</protein>
<dbReference type="CDD" id="cd07067">
    <property type="entry name" value="HP_PGM_like"/>
    <property type="match status" value="1"/>
</dbReference>
<gene>
    <name evidence="3" type="ORF">LRN_0241</name>
</gene>
<dbReference type="GO" id="GO:0016791">
    <property type="term" value="F:phosphatase activity"/>
    <property type="evidence" value="ECO:0007669"/>
    <property type="project" value="TreeGrafter"/>
</dbReference>
<evidence type="ECO:0000256" key="1">
    <source>
        <dbReference type="PIRSR" id="PIRSR613078-1"/>
    </source>
</evidence>
<feature type="binding site" evidence="2">
    <location>
        <begin position="25"/>
        <end position="32"/>
    </location>
    <ligand>
        <name>substrate</name>
    </ligand>
</feature>
<organism evidence="3 4">
    <name type="scientific">Ligilactobacillus ruminis DPC 6832</name>
    <dbReference type="NCBI Taxonomy" id="1402208"/>
    <lineage>
        <taxon>Bacteria</taxon>
        <taxon>Bacillati</taxon>
        <taxon>Bacillota</taxon>
        <taxon>Bacilli</taxon>
        <taxon>Lactobacillales</taxon>
        <taxon>Lactobacillaceae</taxon>
        <taxon>Ligilactobacillus</taxon>
    </lineage>
</organism>
<evidence type="ECO:0000313" key="3">
    <source>
        <dbReference type="EMBL" id="KIC04608.1"/>
    </source>
</evidence>
<dbReference type="Pfam" id="PF00300">
    <property type="entry name" value="His_Phos_1"/>
    <property type="match status" value="1"/>
</dbReference>
<sequence length="224" mass="25394">MQRGGKLPPFFGLEEILMTEFYLIRHGKTVFNQEGRFQGGKKDSALLKQSIEDAKKAGEYLKGTHFEAFFSSPMGRSKQTGKAVLEGMGLGDVSIGTIEGLREFDFGNWDGDLVSEHEKSSEFEMFFKDPENFVPIEMHGEDYHQFVGRIQHAAEKIHLEHPNGKVLIFAHALVNTFLVKTLLGENLNKIRAEGLVDNTSLCILKTNDFADFKLKMWNNTDYLK</sequence>
<reference evidence="3 4" key="1">
    <citation type="journal article" date="2015" name="BMC Microbiol.">
        <title>Lactobacillus ruminis strains cluster according to their mammalian gut source.</title>
        <authorList>
            <person name="O' Donnell M.M."/>
            <person name="Harris H.M."/>
            <person name="Lynch D.B."/>
            <person name="Ross R.P."/>
            <person name="O'Toole P.W."/>
        </authorList>
    </citation>
    <scope>NUCLEOTIDE SEQUENCE [LARGE SCALE GENOMIC DNA]</scope>
    <source>
        <strain evidence="3 4">DPC 6832</strain>
    </source>
</reference>
<evidence type="ECO:0000256" key="2">
    <source>
        <dbReference type="PIRSR" id="PIRSR613078-2"/>
    </source>
</evidence>
<feature type="binding site" evidence="2">
    <location>
        <position position="76"/>
    </location>
    <ligand>
        <name>substrate</name>
    </ligand>
</feature>
<dbReference type="InterPro" id="IPR029033">
    <property type="entry name" value="His_PPase_superfam"/>
</dbReference>
<dbReference type="SUPFAM" id="SSF53254">
    <property type="entry name" value="Phosphoglycerate mutase-like"/>
    <property type="match status" value="1"/>
</dbReference>
<feature type="active site" description="Proton donor/acceptor" evidence="1">
    <location>
        <position position="103"/>
    </location>
</feature>
<dbReference type="Gene3D" id="3.40.50.1240">
    <property type="entry name" value="Phosphoglycerate mutase-like"/>
    <property type="match status" value="1"/>
</dbReference>
<proteinExistence type="predicted"/>
<dbReference type="InterPro" id="IPR013078">
    <property type="entry name" value="His_Pase_superF_clade-1"/>
</dbReference>
<dbReference type="InterPro" id="IPR050275">
    <property type="entry name" value="PGM_Phosphatase"/>
</dbReference>
<feature type="active site" description="Tele-phosphohistidine intermediate" evidence="1">
    <location>
        <position position="26"/>
    </location>
</feature>
<dbReference type="PANTHER" id="PTHR48100">
    <property type="entry name" value="BROAD-SPECIFICITY PHOSPHATASE YOR283W-RELATED"/>
    <property type="match status" value="1"/>
</dbReference>
<dbReference type="PANTHER" id="PTHR48100:SF1">
    <property type="entry name" value="HISTIDINE PHOSPHATASE FAMILY PROTEIN-RELATED"/>
    <property type="match status" value="1"/>
</dbReference>
<dbReference type="EMBL" id="AWYA01000095">
    <property type="protein sequence ID" value="KIC04608.1"/>
    <property type="molecule type" value="Genomic_DNA"/>
</dbReference>